<feature type="region of interest" description="Disordered" evidence="1">
    <location>
        <begin position="1"/>
        <end position="37"/>
    </location>
</feature>
<accession>A0A644TLR6</accession>
<feature type="compositionally biased region" description="Basic and acidic residues" evidence="1">
    <location>
        <begin position="102"/>
        <end position="114"/>
    </location>
</feature>
<proteinExistence type="predicted"/>
<evidence type="ECO:0000313" key="2">
    <source>
        <dbReference type="EMBL" id="MPL67814.1"/>
    </source>
</evidence>
<comment type="caution">
    <text evidence="2">The sequence shown here is derived from an EMBL/GenBank/DDBJ whole genome shotgun (WGS) entry which is preliminary data.</text>
</comment>
<evidence type="ECO:0000256" key="1">
    <source>
        <dbReference type="SAM" id="MobiDB-lite"/>
    </source>
</evidence>
<reference evidence="2" key="1">
    <citation type="submission" date="2019-08" db="EMBL/GenBank/DDBJ databases">
        <authorList>
            <person name="Kucharzyk K."/>
            <person name="Murdoch R.W."/>
            <person name="Higgins S."/>
            <person name="Loffler F."/>
        </authorList>
    </citation>
    <scope>NUCLEOTIDE SEQUENCE</scope>
</reference>
<gene>
    <name evidence="2" type="ORF">SDC9_13517</name>
</gene>
<dbReference type="EMBL" id="VSSQ01000038">
    <property type="protein sequence ID" value="MPL67814.1"/>
    <property type="molecule type" value="Genomic_DNA"/>
</dbReference>
<protein>
    <submittedName>
        <fullName evidence="2">Uncharacterized protein</fullName>
    </submittedName>
</protein>
<feature type="region of interest" description="Disordered" evidence="1">
    <location>
        <begin position="68"/>
        <end position="114"/>
    </location>
</feature>
<feature type="compositionally biased region" description="Basic and acidic residues" evidence="1">
    <location>
        <begin position="68"/>
        <end position="89"/>
    </location>
</feature>
<organism evidence="2">
    <name type="scientific">bioreactor metagenome</name>
    <dbReference type="NCBI Taxonomy" id="1076179"/>
    <lineage>
        <taxon>unclassified sequences</taxon>
        <taxon>metagenomes</taxon>
        <taxon>ecological metagenomes</taxon>
    </lineage>
</organism>
<dbReference type="AlphaFoldDB" id="A0A644TLR6"/>
<name>A0A644TLR6_9ZZZZ</name>
<sequence>MSIDLPAIGNEDEKSEDDRVGKRICRGQSTGSLVSTKRPRAAGIRAARGRKTLFVRLLIQYHFFLKGREKQDDSRQKQQRDPNPDDLAPRADLIIEGTGDPRQNRKIDDGNPAE</sequence>